<accession>A0A162WQ68</accession>
<dbReference type="RefSeq" id="WP_066320327.1">
    <property type="nucleotide sequence ID" value="NZ_LQRT01000060.1"/>
</dbReference>
<comment type="caution">
    <text evidence="1">The sequence shown here is derived from an EMBL/GenBank/DDBJ whole genome shotgun (WGS) entry which is preliminary data.</text>
</comment>
<dbReference type="EMBL" id="LQRT01000060">
    <property type="protein sequence ID" value="KZS38231.1"/>
    <property type="molecule type" value="Genomic_DNA"/>
</dbReference>
<dbReference type="AlphaFoldDB" id="A0A162WQ68"/>
<keyword evidence="2" id="KW-1185">Reference proteome</keyword>
<reference evidence="1 2" key="1">
    <citation type="submission" date="2016-01" db="EMBL/GenBank/DDBJ databases">
        <title>The draft genome sequence of Aquimarina sp. RZW4-3-2.</title>
        <authorList>
            <person name="Wang Y."/>
        </authorList>
    </citation>
    <scope>NUCLEOTIDE SEQUENCE [LARGE SCALE GENOMIC DNA]</scope>
    <source>
        <strain evidence="1 2">RZW4-3-2</strain>
    </source>
</reference>
<dbReference type="PROSITE" id="PS51257">
    <property type="entry name" value="PROKAR_LIPOPROTEIN"/>
    <property type="match status" value="1"/>
</dbReference>
<gene>
    <name evidence="1" type="ORF">AWE51_19535</name>
</gene>
<protein>
    <recommendedName>
        <fullName evidence="3">Lipoprotein</fullName>
    </recommendedName>
</protein>
<dbReference type="Proteomes" id="UP000076715">
    <property type="component" value="Unassembled WGS sequence"/>
</dbReference>
<sequence length="172" mass="19192">MKKFILVLSVLFIISCNKEENSEELLIQQEEFVSVSENVDALRRLALDFKATADGRNGIELDEKSKLRLRKLADVMLSDVKIREASVASKCIYGASLCDGPYEDCIWWAASWDNLLRKCNGPVADRPFNCDQIREDYLANIDEIEATYIRCTNSFNSCISNACGGGGPQGPL</sequence>
<evidence type="ECO:0000313" key="1">
    <source>
        <dbReference type="EMBL" id="KZS38231.1"/>
    </source>
</evidence>
<name>A0A162WQ68_9FLAO</name>
<proteinExistence type="predicted"/>
<organism evidence="1 2">
    <name type="scientific">Aquimarina aggregata</name>
    <dbReference type="NCBI Taxonomy" id="1642818"/>
    <lineage>
        <taxon>Bacteria</taxon>
        <taxon>Pseudomonadati</taxon>
        <taxon>Bacteroidota</taxon>
        <taxon>Flavobacteriia</taxon>
        <taxon>Flavobacteriales</taxon>
        <taxon>Flavobacteriaceae</taxon>
        <taxon>Aquimarina</taxon>
    </lineage>
</organism>
<evidence type="ECO:0008006" key="3">
    <source>
        <dbReference type="Google" id="ProtNLM"/>
    </source>
</evidence>
<evidence type="ECO:0000313" key="2">
    <source>
        <dbReference type="Proteomes" id="UP000076715"/>
    </source>
</evidence>